<dbReference type="AlphaFoldDB" id="A0A2A7UVD4"/>
<sequence length="73" mass="8604">MRTGHDKVDWSKAPRLARWWAINQDGVAHWYCAPDIACYSSFWFSDAVPAPAFNFRGDYKKSLTSRPERRTYF</sequence>
<protein>
    <submittedName>
        <fullName evidence="1">Uncharacterized protein</fullName>
    </submittedName>
</protein>
<dbReference type="EMBL" id="PDEA01000001">
    <property type="protein sequence ID" value="PEH89275.1"/>
    <property type="molecule type" value="Genomic_DNA"/>
</dbReference>
<evidence type="ECO:0000313" key="1">
    <source>
        <dbReference type="EMBL" id="PEH89275.1"/>
    </source>
</evidence>
<dbReference type="RefSeq" id="WP_083520337.1">
    <property type="nucleotide sequence ID" value="NZ_DALZSI010000020.1"/>
</dbReference>
<name>A0A2A7UVD4_COMTR</name>
<gene>
    <name evidence="1" type="ORF">CRM82_12325</name>
</gene>
<organism evidence="1 2">
    <name type="scientific">Comamonas terrigena</name>
    <dbReference type="NCBI Taxonomy" id="32013"/>
    <lineage>
        <taxon>Bacteria</taxon>
        <taxon>Pseudomonadati</taxon>
        <taxon>Pseudomonadota</taxon>
        <taxon>Betaproteobacteria</taxon>
        <taxon>Burkholderiales</taxon>
        <taxon>Comamonadaceae</taxon>
        <taxon>Comamonas</taxon>
    </lineage>
</organism>
<dbReference type="OrthoDB" id="3078375at2"/>
<accession>A0A2A7UVD4</accession>
<reference evidence="2" key="1">
    <citation type="submission" date="2017-09" db="EMBL/GenBank/DDBJ databases">
        <title>FDA dAtabase for Regulatory Grade micrObial Sequences (FDA-ARGOS): Supporting development and validation of Infectious Disease Dx tests.</title>
        <authorList>
            <person name="Minogue T."/>
            <person name="Wolcott M."/>
            <person name="Wasieloski L."/>
            <person name="Aguilar W."/>
            <person name="Moore D."/>
            <person name="Tallon L."/>
            <person name="Sadzewicz L."/>
            <person name="Ott S."/>
            <person name="Zhao X."/>
            <person name="Nagaraj S."/>
            <person name="Vavikolanu K."/>
            <person name="Aluvathingal J."/>
            <person name="Nadendla S."/>
            <person name="Sichtig H."/>
        </authorList>
    </citation>
    <scope>NUCLEOTIDE SEQUENCE [LARGE SCALE GENOMIC DNA]</scope>
    <source>
        <strain evidence="2">FDAARGOS_394</strain>
    </source>
</reference>
<proteinExistence type="predicted"/>
<evidence type="ECO:0000313" key="2">
    <source>
        <dbReference type="Proteomes" id="UP000220246"/>
    </source>
</evidence>
<comment type="caution">
    <text evidence="1">The sequence shown here is derived from an EMBL/GenBank/DDBJ whole genome shotgun (WGS) entry which is preliminary data.</text>
</comment>
<dbReference type="Proteomes" id="UP000220246">
    <property type="component" value="Unassembled WGS sequence"/>
</dbReference>
<keyword evidence="2" id="KW-1185">Reference proteome</keyword>